<dbReference type="PRINTS" id="PR00971">
    <property type="entry name" value="RIBOSOMALS10"/>
</dbReference>
<dbReference type="GO" id="GO:0005840">
    <property type="term" value="C:ribosome"/>
    <property type="evidence" value="ECO:0007669"/>
    <property type="project" value="UniProtKB-KW"/>
</dbReference>
<dbReference type="InterPro" id="IPR036838">
    <property type="entry name" value="Ribosomal_uS10_dom_sf"/>
</dbReference>
<dbReference type="InterPro" id="IPR027486">
    <property type="entry name" value="Ribosomal_uS10_dom"/>
</dbReference>
<protein>
    <submittedName>
        <fullName evidence="5">40S ribosomal protein</fullName>
    </submittedName>
</protein>
<dbReference type="EMBL" id="DF843512">
    <property type="protein sequence ID" value="GAT47440.1"/>
    <property type="molecule type" value="Genomic_DNA"/>
</dbReference>
<dbReference type="Proteomes" id="UP000815677">
    <property type="component" value="Unassembled WGS sequence"/>
</dbReference>
<dbReference type="SMART" id="SM01403">
    <property type="entry name" value="Ribosomal_S10"/>
    <property type="match status" value="1"/>
</dbReference>
<dbReference type="PROSITE" id="PS50181">
    <property type="entry name" value="FBOX"/>
    <property type="match status" value="1"/>
</dbReference>
<dbReference type="NCBIfam" id="TIGR01046">
    <property type="entry name" value="uS10_euk_arch"/>
    <property type="match status" value="1"/>
</dbReference>
<dbReference type="SUPFAM" id="SSF54999">
    <property type="entry name" value="Ribosomal protein S10"/>
    <property type="match status" value="1"/>
</dbReference>
<dbReference type="InterPro" id="IPR005729">
    <property type="entry name" value="Ribosomal_uS10_euk/arc"/>
</dbReference>
<gene>
    <name evidence="5" type="ORF">MCHLO_04901</name>
</gene>
<dbReference type="InterPro" id="IPR001848">
    <property type="entry name" value="Ribosomal_uS10"/>
</dbReference>
<evidence type="ECO:0000313" key="6">
    <source>
        <dbReference type="Proteomes" id="UP000815677"/>
    </source>
</evidence>
<sequence length="486" mass="55613">MDSLPNELLGEIAAFVSHEDRLNLRLVQGRFKDVVSRSAFHTIVVHDRGLSVRRFLSMVDECNDSSILESVECLVFDGKDLDHFEMGTEPTTPFIENAFRRLDRFPNLHTLTLDFFPSSTPDEFEIYFSYYVQIQMAFWKNLALNDAFPKLRRLTIGAMVSFLDHTVSEADPFLVLFRPLTTLSIDVVSLFQMRRIPWQVLEFADNLTRILSFAQNITTLELGTSSEFLGPTSPYHFEELRFASLRSLKLSHIVFAGLEESDQPLPVGEGPPLAAEQFISRHGRQLRRLELCDAMVALPLGKWLYVLARFRYTLAVLREFVWTITDAECQRRFLYGTTTGRRTVTYTLAIGPEDSEQDIAALNQLQMDVASRPPIVKPQPFCHLLTPHDELRRKGRKRNLEKFSADLINRAKDKQLRVKGPVRLPTKVLKITTRKTPCGEGSKTWDRYELKVHKRLIDLHSSSEIVKQITSISLEPGVEVEVTISA</sequence>
<dbReference type="InterPro" id="IPR001810">
    <property type="entry name" value="F-box_dom"/>
</dbReference>
<comment type="similarity">
    <text evidence="1">Belongs to the universal ribosomal protein uS10 family.</text>
</comment>
<evidence type="ECO:0000256" key="1">
    <source>
        <dbReference type="ARBA" id="ARBA00007102"/>
    </source>
</evidence>
<feature type="domain" description="F-box" evidence="4">
    <location>
        <begin position="1"/>
        <end position="43"/>
    </location>
</feature>
<evidence type="ECO:0000256" key="3">
    <source>
        <dbReference type="ARBA" id="ARBA00023274"/>
    </source>
</evidence>
<keyword evidence="6" id="KW-1185">Reference proteome</keyword>
<keyword evidence="3" id="KW-0687">Ribonucleoprotein</keyword>
<keyword evidence="2 5" id="KW-0689">Ribosomal protein</keyword>
<name>A0ABQ0L8H5_MYCCL</name>
<dbReference type="Gene3D" id="3.30.70.600">
    <property type="entry name" value="Ribosomal protein S10 domain"/>
    <property type="match status" value="1"/>
</dbReference>
<dbReference type="HAMAP" id="MF_00508">
    <property type="entry name" value="Ribosomal_uS10"/>
    <property type="match status" value="1"/>
</dbReference>
<proteinExistence type="inferred from homology"/>
<evidence type="ECO:0000259" key="4">
    <source>
        <dbReference type="PROSITE" id="PS50181"/>
    </source>
</evidence>
<reference evidence="5" key="1">
    <citation type="submission" date="2014-09" db="EMBL/GenBank/DDBJ databases">
        <title>Genome sequence of the luminous mushroom Mycena chlorophos for searching fungal bioluminescence genes.</title>
        <authorList>
            <person name="Tanaka Y."/>
            <person name="Kasuga D."/>
            <person name="Oba Y."/>
            <person name="Hase S."/>
            <person name="Sato K."/>
            <person name="Oba Y."/>
            <person name="Sakakibara Y."/>
        </authorList>
    </citation>
    <scope>NUCLEOTIDE SEQUENCE</scope>
</reference>
<organism evidence="5 6">
    <name type="scientific">Mycena chlorophos</name>
    <name type="common">Agaric fungus</name>
    <name type="synonym">Agaricus chlorophos</name>
    <dbReference type="NCBI Taxonomy" id="658473"/>
    <lineage>
        <taxon>Eukaryota</taxon>
        <taxon>Fungi</taxon>
        <taxon>Dikarya</taxon>
        <taxon>Basidiomycota</taxon>
        <taxon>Agaricomycotina</taxon>
        <taxon>Agaricomycetes</taxon>
        <taxon>Agaricomycetidae</taxon>
        <taxon>Agaricales</taxon>
        <taxon>Marasmiineae</taxon>
        <taxon>Mycenaceae</taxon>
        <taxon>Mycena</taxon>
    </lineage>
</organism>
<evidence type="ECO:0000256" key="2">
    <source>
        <dbReference type="ARBA" id="ARBA00022980"/>
    </source>
</evidence>
<dbReference type="Pfam" id="PF00338">
    <property type="entry name" value="Ribosomal_S10"/>
    <property type="match status" value="1"/>
</dbReference>
<evidence type="ECO:0000313" key="5">
    <source>
        <dbReference type="EMBL" id="GAT47440.1"/>
    </source>
</evidence>
<dbReference type="PANTHER" id="PTHR11700">
    <property type="entry name" value="30S RIBOSOMAL PROTEIN S10 FAMILY MEMBER"/>
    <property type="match status" value="1"/>
</dbReference>
<accession>A0ABQ0L8H5</accession>